<proteinExistence type="predicted"/>
<dbReference type="GO" id="GO:0003824">
    <property type="term" value="F:catalytic activity"/>
    <property type="evidence" value="ECO:0007669"/>
    <property type="project" value="InterPro"/>
</dbReference>
<dbReference type="InterPro" id="IPR036217">
    <property type="entry name" value="MethylDNA_cys_MeTrfase_DNAb"/>
</dbReference>
<reference evidence="3" key="2">
    <citation type="submission" date="2021-04" db="EMBL/GenBank/DDBJ databases">
        <authorList>
            <person name="Gilroy R."/>
        </authorList>
    </citation>
    <scope>NUCLEOTIDE SEQUENCE</scope>
    <source>
        <strain evidence="3">14324</strain>
    </source>
</reference>
<dbReference type="CDD" id="cd06445">
    <property type="entry name" value="ATase"/>
    <property type="match status" value="1"/>
</dbReference>
<dbReference type="PANTHER" id="PTHR42942:SF1">
    <property type="entry name" value="ALKYLTRANSFERASE-LIKE PROTEIN 1"/>
    <property type="match status" value="1"/>
</dbReference>
<dbReference type="NCBIfam" id="TIGR00589">
    <property type="entry name" value="ogt"/>
    <property type="match status" value="1"/>
</dbReference>
<organism evidence="3 4">
    <name type="scientific">Candidatus Blautia faecigallinarum</name>
    <dbReference type="NCBI Taxonomy" id="2838488"/>
    <lineage>
        <taxon>Bacteria</taxon>
        <taxon>Bacillati</taxon>
        <taxon>Bacillota</taxon>
        <taxon>Clostridia</taxon>
        <taxon>Lachnospirales</taxon>
        <taxon>Lachnospiraceae</taxon>
        <taxon>Blautia</taxon>
    </lineage>
</organism>
<name>A0A9D2ITB0_9FIRM</name>
<dbReference type="Gene3D" id="1.10.10.10">
    <property type="entry name" value="Winged helix-like DNA-binding domain superfamily/Winged helix DNA-binding domain"/>
    <property type="match status" value="1"/>
</dbReference>
<reference evidence="3" key="1">
    <citation type="journal article" date="2021" name="PeerJ">
        <title>Extensive microbial diversity within the chicken gut microbiome revealed by metagenomics and culture.</title>
        <authorList>
            <person name="Gilroy R."/>
            <person name="Ravi A."/>
            <person name="Getino M."/>
            <person name="Pursley I."/>
            <person name="Horton D.L."/>
            <person name="Alikhan N.F."/>
            <person name="Baker D."/>
            <person name="Gharbi K."/>
            <person name="Hall N."/>
            <person name="Watson M."/>
            <person name="Adriaenssens E.M."/>
            <person name="Foster-Nyarko E."/>
            <person name="Jarju S."/>
            <person name="Secka A."/>
            <person name="Antonio M."/>
            <person name="Oren A."/>
            <person name="Chaudhuri R.R."/>
            <person name="La Ragione R."/>
            <person name="Hildebrand F."/>
            <person name="Pallen M.J."/>
        </authorList>
    </citation>
    <scope>NUCLEOTIDE SEQUENCE</scope>
    <source>
        <strain evidence="3">14324</strain>
    </source>
</reference>
<sequence>MNDFVNFFEKVYEIVNTVPRGCVMSYGQVAALAGSPRMARQVGWALHVCPDQVPWHRIIRKDGSLPEHSSPGTENRQRTLLEEEGVIFDKNGRVKKEFFLFHGNPL</sequence>
<protein>
    <submittedName>
        <fullName evidence="3">MGMT family protein</fullName>
    </submittedName>
</protein>
<dbReference type="InterPro" id="IPR036388">
    <property type="entry name" value="WH-like_DNA-bd_sf"/>
</dbReference>
<accession>A0A9D2ITB0</accession>
<dbReference type="PANTHER" id="PTHR42942">
    <property type="entry name" value="6-O-METHYLGUANINE DNA METHYLTRANSFERASE"/>
    <property type="match status" value="1"/>
</dbReference>
<dbReference type="SUPFAM" id="SSF46767">
    <property type="entry name" value="Methylated DNA-protein cysteine methyltransferase, C-terminal domain"/>
    <property type="match status" value="1"/>
</dbReference>
<evidence type="ECO:0000256" key="1">
    <source>
        <dbReference type="ARBA" id="ARBA00022763"/>
    </source>
</evidence>
<dbReference type="EMBL" id="DXBU01000027">
    <property type="protein sequence ID" value="HIZ21617.1"/>
    <property type="molecule type" value="Genomic_DNA"/>
</dbReference>
<dbReference type="Proteomes" id="UP000824041">
    <property type="component" value="Unassembled WGS sequence"/>
</dbReference>
<evidence type="ECO:0000313" key="3">
    <source>
        <dbReference type="EMBL" id="HIZ21617.1"/>
    </source>
</evidence>
<comment type="caution">
    <text evidence="3">The sequence shown here is derived from an EMBL/GenBank/DDBJ whole genome shotgun (WGS) entry which is preliminary data.</text>
</comment>
<evidence type="ECO:0000313" key="4">
    <source>
        <dbReference type="Proteomes" id="UP000824041"/>
    </source>
</evidence>
<dbReference type="InterPro" id="IPR052520">
    <property type="entry name" value="ATL_DNA_repair"/>
</dbReference>
<gene>
    <name evidence="3" type="ORF">IAA21_02300</name>
</gene>
<dbReference type="InterPro" id="IPR014048">
    <property type="entry name" value="MethylDNA_cys_MeTrfase_DNA-bd"/>
</dbReference>
<dbReference type="GO" id="GO:0006281">
    <property type="term" value="P:DNA repair"/>
    <property type="evidence" value="ECO:0007669"/>
    <property type="project" value="InterPro"/>
</dbReference>
<keyword evidence="1" id="KW-0227">DNA damage</keyword>
<dbReference type="AlphaFoldDB" id="A0A9D2ITB0"/>
<feature type="domain" description="Methylated-DNA-[protein]-cysteine S-methyltransferase DNA binding" evidence="2">
    <location>
        <begin position="6"/>
        <end position="86"/>
    </location>
</feature>
<evidence type="ECO:0000259" key="2">
    <source>
        <dbReference type="Pfam" id="PF01035"/>
    </source>
</evidence>
<dbReference type="Pfam" id="PF01035">
    <property type="entry name" value="DNA_binding_1"/>
    <property type="match status" value="1"/>
</dbReference>